<dbReference type="Proteomes" id="UP000272051">
    <property type="component" value="Unassembled WGS sequence"/>
</dbReference>
<dbReference type="SUPFAM" id="SSF46785">
    <property type="entry name" value="Winged helix' DNA-binding domain"/>
    <property type="match status" value="1"/>
</dbReference>
<evidence type="ECO:0000256" key="1">
    <source>
        <dbReference type="SAM" id="Coils"/>
    </source>
</evidence>
<feature type="region of interest" description="Disordered" evidence="2">
    <location>
        <begin position="60"/>
        <end position="85"/>
    </location>
</feature>
<reference evidence="6 7" key="1">
    <citation type="submission" date="2018-06" db="EMBL/GenBank/DDBJ databases">
        <title>Extensive metabolic versatility and redundancy in microbially diverse, dynamic hydrothermal sediments.</title>
        <authorList>
            <person name="Dombrowski N."/>
            <person name="Teske A."/>
            <person name="Baker B.J."/>
        </authorList>
    </citation>
    <scope>NUCLEOTIDE SEQUENCE [LARGE SCALE GENOMIC DNA]</scope>
    <source>
        <strain evidence="5">B34_G17</strain>
        <strain evidence="4">B66_G16</strain>
    </source>
</reference>
<comment type="caution">
    <text evidence="5">The sequence shown here is derived from an EMBL/GenBank/DDBJ whole genome shotgun (WGS) entry which is preliminary data.</text>
</comment>
<dbReference type="AlphaFoldDB" id="A0A497F074"/>
<gene>
    <name evidence="4" type="ORF">DRJ31_06055</name>
    <name evidence="5" type="ORF">DRJ33_03005</name>
</gene>
<name>A0A497F074_9CREN</name>
<dbReference type="Gene3D" id="1.10.10.10">
    <property type="entry name" value="Winged helix-like DNA-binding domain superfamily/Winged helix DNA-binding domain"/>
    <property type="match status" value="1"/>
</dbReference>
<feature type="coiled-coil region" evidence="1">
    <location>
        <begin position="30"/>
        <end position="57"/>
    </location>
</feature>
<dbReference type="EMBL" id="QMQV01000051">
    <property type="protein sequence ID" value="RLE48999.1"/>
    <property type="molecule type" value="Genomic_DNA"/>
</dbReference>
<sequence length="171" mass="19075">MSNTSNDIRELIASIKRDLTERIKLLEEYIELIDTDISRLRIELQKLSNKIDEALSKTATPQLTPLTPPPAIPKEAKPIAKAKPKAAKTTREKAQEGLSQTEIQILKYLAENPGTRSATPIASAIGKAREHVARTLKKLSDLGYVVRDESTWPYTYMLSEEAKKILAAHLT</sequence>
<evidence type="ECO:0000313" key="5">
    <source>
        <dbReference type="EMBL" id="RLE52719.1"/>
    </source>
</evidence>
<dbReference type="InterPro" id="IPR036388">
    <property type="entry name" value="WH-like_DNA-bd_sf"/>
</dbReference>
<feature type="domain" description="Transcription regulator TrmB N-terminal" evidence="3">
    <location>
        <begin position="97"/>
        <end position="156"/>
    </location>
</feature>
<dbReference type="InterPro" id="IPR002831">
    <property type="entry name" value="Tscrpt_reg_TrmB_N"/>
</dbReference>
<keyword evidence="1" id="KW-0175">Coiled coil</keyword>
<evidence type="ECO:0000259" key="3">
    <source>
        <dbReference type="Pfam" id="PF01978"/>
    </source>
</evidence>
<evidence type="ECO:0000313" key="7">
    <source>
        <dbReference type="Proteomes" id="UP000278475"/>
    </source>
</evidence>
<proteinExistence type="predicted"/>
<accession>A0A497F074</accession>
<dbReference type="Proteomes" id="UP000278475">
    <property type="component" value="Unassembled WGS sequence"/>
</dbReference>
<protein>
    <recommendedName>
        <fullName evidence="3">Transcription regulator TrmB N-terminal domain-containing protein</fullName>
    </recommendedName>
</protein>
<dbReference type="Pfam" id="PF01978">
    <property type="entry name" value="TrmB"/>
    <property type="match status" value="1"/>
</dbReference>
<organism evidence="5 6">
    <name type="scientific">Thermoproteota archaeon</name>
    <dbReference type="NCBI Taxonomy" id="2056631"/>
    <lineage>
        <taxon>Archaea</taxon>
        <taxon>Thermoproteota</taxon>
    </lineage>
</organism>
<evidence type="ECO:0000256" key="2">
    <source>
        <dbReference type="SAM" id="MobiDB-lite"/>
    </source>
</evidence>
<evidence type="ECO:0000313" key="6">
    <source>
        <dbReference type="Proteomes" id="UP000272051"/>
    </source>
</evidence>
<dbReference type="EMBL" id="QMQX01000039">
    <property type="protein sequence ID" value="RLE52719.1"/>
    <property type="molecule type" value="Genomic_DNA"/>
</dbReference>
<dbReference type="InterPro" id="IPR036390">
    <property type="entry name" value="WH_DNA-bd_sf"/>
</dbReference>
<evidence type="ECO:0000313" key="4">
    <source>
        <dbReference type="EMBL" id="RLE48999.1"/>
    </source>
</evidence>